<accession>X6MM31</accession>
<evidence type="ECO:0000313" key="3">
    <source>
        <dbReference type="Proteomes" id="UP000023152"/>
    </source>
</evidence>
<protein>
    <submittedName>
        <fullName evidence="2">Uncharacterized protein</fullName>
    </submittedName>
</protein>
<name>X6MM31_RETFI</name>
<feature type="region of interest" description="Disordered" evidence="1">
    <location>
        <begin position="53"/>
        <end position="73"/>
    </location>
</feature>
<dbReference type="Proteomes" id="UP000023152">
    <property type="component" value="Unassembled WGS sequence"/>
</dbReference>
<evidence type="ECO:0000313" key="2">
    <source>
        <dbReference type="EMBL" id="ETO14150.1"/>
    </source>
</evidence>
<organism evidence="2 3">
    <name type="scientific">Reticulomyxa filosa</name>
    <dbReference type="NCBI Taxonomy" id="46433"/>
    <lineage>
        <taxon>Eukaryota</taxon>
        <taxon>Sar</taxon>
        <taxon>Rhizaria</taxon>
        <taxon>Retaria</taxon>
        <taxon>Foraminifera</taxon>
        <taxon>Monothalamids</taxon>
        <taxon>Reticulomyxidae</taxon>
        <taxon>Reticulomyxa</taxon>
    </lineage>
</organism>
<comment type="caution">
    <text evidence="2">The sequence shown here is derived from an EMBL/GenBank/DDBJ whole genome shotgun (WGS) entry which is preliminary data.</text>
</comment>
<reference evidence="2 3" key="1">
    <citation type="journal article" date="2013" name="Curr. Biol.">
        <title>The Genome of the Foraminiferan Reticulomyxa filosa.</title>
        <authorList>
            <person name="Glockner G."/>
            <person name="Hulsmann N."/>
            <person name="Schleicher M."/>
            <person name="Noegel A.A."/>
            <person name="Eichinger L."/>
            <person name="Gallinger C."/>
            <person name="Pawlowski J."/>
            <person name="Sierra R."/>
            <person name="Euteneuer U."/>
            <person name="Pillet L."/>
            <person name="Moustafa A."/>
            <person name="Platzer M."/>
            <person name="Groth M."/>
            <person name="Szafranski K."/>
            <person name="Schliwa M."/>
        </authorList>
    </citation>
    <scope>NUCLEOTIDE SEQUENCE [LARGE SCALE GENOMIC DNA]</scope>
</reference>
<proteinExistence type="predicted"/>
<dbReference type="AlphaFoldDB" id="X6MM31"/>
<dbReference type="EMBL" id="ASPP01020186">
    <property type="protein sequence ID" value="ETO14150.1"/>
    <property type="molecule type" value="Genomic_DNA"/>
</dbReference>
<keyword evidence="3" id="KW-1185">Reference proteome</keyword>
<sequence length="196" mass="22535">MLCNTYRFYHCANCKAIFNDLGNVVQFYSFDSLNTELCAQNVLWEIDDALKHQSSSNSNNEDLATKPKQVTFSSPTNEASKLFTIQWRGTGSPFAFNILGTVISKNAIFECLVVNLLFLKRICFLTTDIVVLVENTPKVLSIENNNSSDMFQKSNEIISLKFKEFFLEIQLNDKKITVCKILKFSEFSNQFKYYCF</sequence>
<gene>
    <name evidence="2" type="ORF">RFI_23218</name>
</gene>
<evidence type="ECO:0000256" key="1">
    <source>
        <dbReference type="SAM" id="MobiDB-lite"/>
    </source>
</evidence>